<evidence type="ECO:0000259" key="1">
    <source>
        <dbReference type="PROSITE" id="PS50887"/>
    </source>
</evidence>
<proteinExistence type="predicted"/>
<dbReference type="SMART" id="SM00065">
    <property type="entry name" value="GAF"/>
    <property type="match status" value="1"/>
</dbReference>
<sequence length="624" mass="71171">MDINNRLSRCESWYRMLDMFMQENTPSIDEVIKKICEKVKQFIPVQYTGIYYYDAWKNGYSLKTDDSALEKMAVETLPASIVAKEDPWEAGKELFLSTSSLQAMLIPLRDEEKKVGFLFTAADYFSDWCRREANSIAEEISGQLRALSNYIHTAKTNYNNQILYQVTSSFHASINTKEVLEEVIATLKDVYPGFDYYLFLSQEFPGADDLPTKELIYNDNVTNRVSVHAFLTGDVQYEQLAEACESNLYIPLKGKQGVYGVLQICASTVITFPAEDVEFISLLANEAGNAMENARLYQQSKQLIEDLQLINETSHTLNSNLRLIETTTFMNRQIKDKFGAEEIGFILFKEDSQDEYEVLDGSTDYFLSRSAKQFLGNTLELLKRQHDAVFIGDFSIKYPEIRLPYHSVMAIPMVQSKQVKGAIFVLHPDAYYFSFEAFKLIQSLVHHSTLAFVNSMLREQLEHLVITDYLTSLYSRKYLDERLQEHLSEDEQGAFLLIDIDDFKKFNDTYGHELGDELIIQVATIIKGHLGAEDFAARWGGEELAVYLPNASTEDGMDTAHQLVKQVEAFTEPTVTISIGVSYWNKGQEQHSDNVFDRADEALYQAKELGKNCVVKAKCIGEPK</sequence>
<feature type="domain" description="GGDEF" evidence="1">
    <location>
        <begin position="491"/>
        <end position="619"/>
    </location>
</feature>
<dbReference type="STRING" id="482461.SAMN05216244_4056"/>
<dbReference type="EMBL" id="FNHF01000008">
    <property type="protein sequence ID" value="SDN04302.1"/>
    <property type="molecule type" value="Genomic_DNA"/>
</dbReference>
<dbReference type="GO" id="GO:0043709">
    <property type="term" value="P:cell adhesion involved in single-species biofilm formation"/>
    <property type="evidence" value="ECO:0007669"/>
    <property type="project" value="TreeGrafter"/>
</dbReference>
<dbReference type="Gene3D" id="3.30.70.270">
    <property type="match status" value="1"/>
</dbReference>
<protein>
    <submittedName>
        <fullName evidence="2">Diguanylate cyclase (GGDEF) domain-containing protein</fullName>
    </submittedName>
</protein>
<dbReference type="RefSeq" id="WP_245693896.1">
    <property type="nucleotide sequence ID" value="NZ_FNHF01000008.1"/>
</dbReference>
<name>A0A1G9Y594_9BACI</name>
<dbReference type="InterPro" id="IPR043128">
    <property type="entry name" value="Rev_trsase/Diguanyl_cyclase"/>
</dbReference>
<dbReference type="Pfam" id="PF00990">
    <property type="entry name" value="GGDEF"/>
    <property type="match status" value="1"/>
</dbReference>
<dbReference type="PROSITE" id="PS50887">
    <property type="entry name" value="GGDEF"/>
    <property type="match status" value="1"/>
</dbReference>
<dbReference type="PANTHER" id="PTHR45138">
    <property type="entry name" value="REGULATORY COMPONENTS OF SENSORY TRANSDUCTION SYSTEM"/>
    <property type="match status" value="1"/>
</dbReference>
<dbReference type="InterPro" id="IPR050469">
    <property type="entry name" value="Diguanylate_Cyclase"/>
</dbReference>
<dbReference type="InterPro" id="IPR000160">
    <property type="entry name" value="GGDEF_dom"/>
</dbReference>
<dbReference type="GO" id="GO:0052621">
    <property type="term" value="F:diguanylate cyclase activity"/>
    <property type="evidence" value="ECO:0007669"/>
    <property type="project" value="TreeGrafter"/>
</dbReference>
<dbReference type="InterPro" id="IPR029787">
    <property type="entry name" value="Nucleotide_cyclase"/>
</dbReference>
<dbReference type="NCBIfam" id="TIGR00254">
    <property type="entry name" value="GGDEF"/>
    <property type="match status" value="1"/>
</dbReference>
<dbReference type="Proteomes" id="UP000182347">
    <property type="component" value="Unassembled WGS sequence"/>
</dbReference>
<dbReference type="InterPro" id="IPR003018">
    <property type="entry name" value="GAF"/>
</dbReference>
<dbReference type="InterPro" id="IPR029016">
    <property type="entry name" value="GAF-like_dom_sf"/>
</dbReference>
<dbReference type="PANTHER" id="PTHR45138:SF9">
    <property type="entry name" value="DIGUANYLATE CYCLASE DGCM-RELATED"/>
    <property type="match status" value="1"/>
</dbReference>
<dbReference type="GO" id="GO:0005886">
    <property type="term" value="C:plasma membrane"/>
    <property type="evidence" value="ECO:0007669"/>
    <property type="project" value="TreeGrafter"/>
</dbReference>
<evidence type="ECO:0000313" key="2">
    <source>
        <dbReference type="EMBL" id="SDN04302.1"/>
    </source>
</evidence>
<dbReference type="Gene3D" id="3.30.450.40">
    <property type="match status" value="2"/>
</dbReference>
<evidence type="ECO:0000313" key="3">
    <source>
        <dbReference type="Proteomes" id="UP000182347"/>
    </source>
</evidence>
<keyword evidence="3" id="KW-1185">Reference proteome</keyword>
<gene>
    <name evidence="2" type="ORF">SAMN05216244_4056</name>
</gene>
<dbReference type="SUPFAM" id="SSF55781">
    <property type="entry name" value="GAF domain-like"/>
    <property type="match status" value="2"/>
</dbReference>
<accession>A0A1G9Y594</accession>
<reference evidence="3" key="1">
    <citation type="submission" date="2016-10" db="EMBL/GenBank/DDBJ databases">
        <authorList>
            <person name="Varghese N."/>
            <person name="Submissions S."/>
        </authorList>
    </citation>
    <scope>NUCLEOTIDE SEQUENCE [LARGE SCALE GENOMIC DNA]</scope>
    <source>
        <strain evidence="3">CGMCC 1.6199</strain>
    </source>
</reference>
<dbReference type="CDD" id="cd01949">
    <property type="entry name" value="GGDEF"/>
    <property type="match status" value="1"/>
</dbReference>
<dbReference type="SMART" id="SM00267">
    <property type="entry name" value="GGDEF"/>
    <property type="match status" value="1"/>
</dbReference>
<organism evidence="2 3">
    <name type="scientific">Sediminibacillus halophilus</name>
    <dbReference type="NCBI Taxonomy" id="482461"/>
    <lineage>
        <taxon>Bacteria</taxon>
        <taxon>Bacillati</taxon>
        <taxon>Bacillota</taxon>
        <taxon>Bacilli</taxon>
        <taxon>Bacillales</taxon>
        <taxon>Bacillaceae</taxon>
        <taxon>Sediminibacillus</taxon>
    </lineage>
</organism>
<dbReference type="AlphaFoldDB" id="A0A1G9Y594"/>
<dbReference type="SUPFAM" id="SSF55073">
    <property type="entry name" value="Nucleotide cyclase"/>
    <property type="match status" value="1"/>
</dbReference>
<dbReference type="FunFam" id="3.30.70.270:FF:000001">
    <property type="entry name" value="Diguanylate cyclase domain protein"/>
    <property type="match status" value="1"/>
</dbReference>
<dbReference type="GO" id="GO:1902201">
    <property type="term" value="P:negative regulation of bacterial-type flagellum-dependent cell motility"/>
    <property type="evidence" value="ECO:0007669"/>
    <property type="project" value="TreeGrafter"/>
</dbReference>